<dbReference type="SUPFAM" id="SSF51735">
    <property type="entry name" value="NAD(P)-binding Rossmann-fold domains"/>
    <property type="match status" value="1"/>
</dbReference>
<accession>V5F969</accession>
<feature type="region of interest" description="Disordered" evidence="6">
    <location>
        <begin position="429"/>
        <end position="448"/>
    </location>
</feature>
<feature type="transmembrane region" description="Helical" evidence="7">
    <location>
        <begin position="464"/>
        <end position="482"/>
    </location>
</feature>
<evidence type="ECO:0000259" key="8">
    <source>
        <dbReference type="Pfam" id="PF20684"/>
    </source>
</evidence>
<dbReference type="PANTHER" id="PTHR33048">
    <property type="entry name" value="PTH11-LIKE INTEGRAL MEMBRANE PROTEIN (AFU_ORTHOLOGUE AFUA_5G11245)"/>
    <property type="match status" value="1"/>
</dbReference>
<keyword evidence="4 7" id="KW-0472">Membrane</keyword>
<dbReference type="HOGENOM" id="CLU_338309_0_0_1"/>
<evidence type="ECO:0000256" key="3">
    <source>
        <dbReference type="ARBA" id="ARBA00022989"/>
    </source>
</evidence>
<keyword evidence="2 7" id="KW-0812">Transmembrane</keyword>
<feature type="transmembrane region" description="Helical" evidence="7">
    <location>
        <begin position="185"/>
        <end position="204"/>
    </location>
</feature>
<proteinExistence type="inferred from homology"/>
<dbReference type="EMBL" id="BAUL01000031">
    <property type="protein sequence ID" value="GAD92604.1"/>
    <property type="molecule type" value="Genomic_DNA"/>
</dbReference>
<dbReference type="Pfam" id="PF08643">
    <property type="entry name" value="DUF1776"/>
    <property type="match status" value="1"/>
</dbReference>
<feature type="region of interest" description="Disordered" evidence="6">
    <location>
        <begin position="316"/>
        <end position="342"/>
    </location>
</feature>
<evidence type="ECO:0000256" key="5">
    <source>
        <dbReference type="ARBA" id="ARBA00038359"/>
    </source>
</evidence>
<evidence type="ECO:0000313" key="9">
    <source>
        <dbReference type="EMBL" id="GAD92604.1"/>
    </source>
</evidence>
<comment type="caution">
    <text evidence="9">The sequence shown here is derived from an EMBL/GenBank/DDBJ whole genome shotgun (WGS) entry which is preliminary data.</text>
</comment>
<dbReference type="InterPro" id="IPR052337">
    <property type="entry name" value="SAT4-like"/>
</dbReference>
<dbReference type="eggNOG" id="ENOG502QWSS">
    <property type="taxonomic scope" value="Eukaryota"/>
</dbReference>
<keyword evidence="3 7" id="KW-1133">Transmembrane helix</keyword>
<feature type="transmembrane region" description="Helical" evidence="7">
    <location>
        <begin position="111"/>
        <end position="129"/>
    </location>
</feature>
<dbReference type="InterPro" id="IPR049326">
    <property type="entry name" value="Rhodopsin_dom_fungi"/>
</dbReference>
<evidence type="ECO:0000256" key="1">
    <source>
        <dbReference type="ARBA" id="ARBA00004141"/>
    </source>
</evidence>
<name>V5F969_BYSSN</name>
<organism evidence="9 10">
    <name type="scientific">Byssochlamys spectabilis (strain No. 5 / NBRC 109023)</name>
    <name type="common">Paecilomyces variotii</name>
    <dbReference type="NCBI Taxonomy" id="1356009"/>
    <lineage>
        <taxon>Eukaryota</taxon>
        <taxon>Fungi</taxon>
        <taxon>Dikarya</taxon>
        <taxon>Ascomycota</taxon>
        <taxon>Pezizomycotina</taxon>
        <taxon>Eurotiomycetes</taxon>
        <taxon>Eurotiomycetidae</taxon>
        <taxon>Eurotiales</taxon>
        <taxon>Thermoascaceae</taxon>
        <taxon>Paecilomyces</taxon>
    </lineage>
</organism>
<dbReference type="Proteomes" id="UP000018001">
    <property type="component" value="Unassembled WGS sequence"/>
</dbReference>
<sequence length="841" mass="91439">MASTSQTGSKDITADGVSPIAIKQIVVSVVMPSVALVATGLRFLARRMRRVRPGIEDFLVVGGLIWTIGYAICNVLLVTVGGVGWSSAVLIEAGRNDRVIAQLKLAIAGQVLYALALGFIKTILIGFLICRPLSHNWDTESKGTCGDLHGAYISVGIVDAITDALIFLLPIPMIQTLQMPMRTKLATSAIFALGLLTIAAGIARTVGVSLVEFNPSDVKTGVELTMWSIVEPSIGVTVACMLVMRPLFTRVGESLASWSPWTSRNSDQSNSYDTSGKFLQGRQSAIGPKGHHFANFDPESNEILLQRVSSAHEGHITVSPARDPGRDLISSRSSYPTVASSSSSKKEFPMHIIVPLLSANKLHNFFDSDFKSLTRSKMTSDDQFFFDYLSSIPNDVKKYSFQVADSIDRHVEHAASVVRETLAQQSWIPPAIRPPSREPQGFSLPSSPQSVIDRVRDWSFRHRAWTAAILAFVGTGGLLIYGNSQLSGRKRKARRAGNGARKEILVIAGSPHEPMVKAIAADLERRGFIVYITVSSADEEHVVRSENRMDIRALWLDLTTTPATPSDIHPSLHEIRNLMTQPQFPMPGVPPHTCQLSGLILLPSPIYPTGPVATIPPSSWADTVNARLLSPILTAQIFLPLLTLRNTNSTILFLYPSISSSLSAPFSGPEVTTTRAISGFATSLRRELHLLRHSNIDVVEMRLGNIDLGSQFRNTHGHVAGTEVLTWNSQQRSLYGSPYLASIDHRPVTSTGASTVRGSPARNLHYAIFDALAPRQKSIFGKKKSKSTVLYVGRGARTYGIIGDWLPGNLVGWMFGMRTGPPAGWDSVGSGNSSETGWEKV</sequence>
<dbReference type="InterPro" id="IPR036291">
    <property type="entry name" value="NAD(P)-bd_dom_sf"/>
</dbReference>
<feature type="compositionally biased region" description="Low complexity" evidence="6">
    <location>
        <begin position="330"/>
        <end position="342"/>
    </location>
</feature>
<feature type="transmembrane region" description="Helical" evidence="7">
    <location>
        <begin position="25"/>
        <end position="45"/>
    </location>
</feature>
<feature type="domain" description="Rhodopsin" evidence="8">
    <location>
        <begin position="111"/>
        <end position="250"/>
    </location>
</feature>
<dbReference type="GO" id="GO:0016020">
    <property type="term" value="C:membrane"/>
    <property type="evidence" value="ECO:0007669"/>
    <property type="project" value="UniProtKB-SubCell"/>
</dbReference>
<dbReference type="InterPro" id="IPR013952">
    <property type="entry name" value="DUF1776_fun"/>
</dbReference>
<dbReference type="AlphaFoldDB" id="V5F969"/>
<dbReference type="PANTHER" id="PTHR33048:SF47">
    <property type="entry name" value="INTEGRAL MEMBRANE PROTEIN-RELATED"/>
    <property type="match status" value="1"/>
</dbReference>
<evidence type="ECO:0000313" key="10">
    <source>
        <dbReference type="Proteomes" id="UP000018001"/>
    </source>
</evidence>
<evidence type="ECO:0000256" key="4">
    <source>
        <dbReference type="ARBA" id="ARBA00023136"/>
    </source>
</evidence>
<dbReference type="OrthoDB" id="5308060at2759"/>
<evidence type="ECO:0000256" key="2">
    <source>
        <dbReference type="ARBA" id="ARBA00022692"/>
    </source>
</evidence>
<dbReference type="InParanoid" id="V5F969"/>
<dbReference type="Gene3D" id="3.40.50.720">
    <property type="entry name" value="NAD(P)-binding Rossmann-like Domain"/>
    <property type="match status" value="1"/>
</dbReference>
<protein>
    <recommendedName>
        <fullName evidence="8">Rhodopsin domain-containing protein</fullName>
    </recommendedName>
</protein>
<comment type="subcellular location">
    <subcellularLocation>
        <location evidence="1">Membrane</location>
        <topology evidence="1">Multi-pass membrane protein</topology>
    </subcellularLocation>
</comment>
<feature type="transmembrane region" description="Helical" evidence="7">
    <location>
        <begin position="65"/>
        <end position="91"/>
    </location>
</feature>
<comment type="similarity">
    <text evidence="5">Belongs to the SAT4 family.</text>
</comment>
<keyword evidence="10" id="KW-1185">Reference proteome</keyword>
<gene>
    <name evidence="9" type="ORF">PVAR5_1197</name>
</gene>
<feature type="transmembrane region" description="Helical" evidence="7">
    <location>
        <begin position="149"/>
        <end position="173"/>
    </location>
</feature>
<dbReference type="Pfam" id="PF20684">
    <property type="entry name" value="Fung_rhodopsin"/>
    <property type="match status" value="1"/>
</dbReference>
<reference evidence="10" key="1">
    <citation type="journal article" date="2014" name="Genome Announc.">
        <title>Draft genome sequence of the formaldehyde-resistant fungus Byssochlamys spectabilis No. 5 (anamorph Paecilomyces variotii No. 5) (NBRC109023).</title>
        <authorList>
            <person name="Oka T."/>
            <person name="Ekino K."/>
            <person name="Fukuda K."/>
            <person name="Nomura Y."/>
        </authorList>
    </citation>
    <scope>NUCLEOTIDE SEQUENCE [LARGE SCALE GENOMIC DNA]</scope>
    <source>
        <strain evidence="10">No. 5 / NBRC 109023</strain>
    </source>
</reference>
<evidence type="ECO:0000256" key="6">
    <source>
        <dbReference type="SAM" id="MobiDB-lite"/>
    </source>
</evidence>
<evidence type="ECO:0000256" key="7">
    <source>
        <dbReference type="SAM" id="Phobius"/>
    </source>
</evidence>